<evidence type="ECO:0000256" key="1">
    <source>
        <dbReference type="SAM" id="Phobius"/>
    </source>
</evidence>
<proteinExistence type="predicted"/>
<evidence type="ECO:0000313" key="3">
    <source>
        <dbReference type="Proteomes" id="UP000320455"/>
    </source>
</evidence>
<name>A0ABD7S4K4_XANVA</name>
<keyword evidence="1" id="KW-0812">Transmembrane</keyword>
<evidence type="ECO:0008006" key="4">
    <source>
        <dbReference type="Google" id="ProtNLM"/>
    </source>
</evidence>
<organism evidence="2 3">
    <name type="scientific">Xanthomonas vasicola</name>
    <dbReference type="NCBI Taxonomy" id="56459"/>
    <lineage>
        <taxon>Bacteria</taxon>
        <taxon>Pseudomonadati</taxon>
        <taxon>Pseudomonadota</taxon>
        <taxon>Gammaproteobacteria</taxon>
        <taxon>Lysobacterales</taxon>
        <taxon>Lysobacteraceae</taxon>
        <taxon>Xanthomonas</taxon>
    </lineage>
</organism>
<keyword evidence="3" id="KW-1185">Reference proteome</keyword>
<dbReference type="RefSeq" id="WP_125523540.1">
    <property type="nucleotide sequence ID" value="NZ_JAUPCK020000012.1"/>
</dbReference>
<protein>
    <recommendedName>
        <fullName evidence="4">Class IIb bacteriocin, lactobin A/cerein 7B family</fullName>
    </recommendedName>
</protein>
<comment type="caution">
    <text evidence="2">The sequence shown here is derived from an EMBL/GenBank/DDBJ whole genome shotgun (WGS) entry which is preliminary data.</text>
</comment>
<feature type="transmembrane region" description="Helical" evidence="1">
    <location>
        <begin position="27"/>
        <end position="51"/>
    </location>
</feature>
<dbReference type="EMBL" id="VOCK01000165">
    <property type="protein sequence ID" value="TWQ46864.1"/>
    <property type="molecule type" value="Genomic_DNA"/>
</dbReference>
<gene>
    <name evidence="2" type="ORF">FQK01_24215</name>
</gene>
<sequence length="65" mass="6280">MRDMTAEEIMEVSGGSPASQLNGFADLLIAGGTLSLGTGVLAGAGGFALGLGGSIKLGLVLTDSI</sequence>
<dbReference type="Proteomes" id="UP000320455">
    <property type="component" value="Unassembled WGS sequence"/>
</dbReference>
<evidence type="ECO:0000313" key="2">
    <source>
        <dbReference type="EMBL" id="TWQ46864.1"/>
    </source>
</evidence>
<keyword evidence="1" id="KW-0472">Membrane</keyword>
<reference evidence="3" key="1">
    <citation type="journal article" date="2020" name="Phytopathology">
        <title>Genomic acquisitions in emerging populations of Xanthomonas vasicola pv. vasculorum infecting corn in the U.S. and Argentina.</title>
        <authorList>
            <person name="Perez-Quintero A.L."/>
        </authorList>
    </citation>
    <scope>NUCLEOTIDE SEQUENCE [LARGE SCALE GENOMIC DNA]</scope>
    <source>
        <strain evidence="3">Xvh-L</strain>
    </source>
</reference>
<dbReference type="AlphaFoldDB" id="A0ABD7S4K4"/>
<accession>A0ABD7S4K4</accession>
<keyword evidence="1" id="KW-1133">Transmembrane helix</keyword>